<dbReference type="Pfam" id="PF13510">
    <property type="entry name" value="Fer2_4"/>
    <property type="match status" value="1"/>
</dbReference>
<protein>
    <submittedName>
        <fullName evidence="2">(2Fe-2S)-binding protein</fullName>
    </submittedName>
</protein>
<accession>A0ABV2DPU0</accession>
<proteinExistence type="predicted"/>
<keyword evidence="3" id="KW-1185">Reference proteome</keyword>
<dbReference type="SUPFAM" id="SSF54292">
    <property type="entry name" value="2Fe-2S ferredoxin-like"/>
    <property type="match status" value="1"/>
</dbReference>
<evidence type="ECO:0000313" key="3">
    <source>
        <dbReference type="Proteomes" id="UP001548832"/>
    </source>
</evidence>
<dbReference type="InterPro" id="IPR036010">
    <property type="entry name" value="2Fe-2S_ferredoxin-like_sf"/>
</dbReference>
<gene>
    <name evidence="2" type="ORF">ABVQ20_34640</name>
</gene>
<keyword evidence="1" id="KW-0560">Oxidoreductase</keyword>
<sequence length="98" mass="10544">MFRRLWADDLSATIFLDGRPVLCRPGDSVAAALLAAGVERFRTTPVSGADRMPYCMIGNCFDCLMEIDGQADRQACLVTVAEGMQVCSQFGTGSFGTL</sequence>
<reference evidence="2 3" key="1">
    <citation type="submission" date="2024-06" db="EMBL/GenBank/DDBJ databases">
        <authorList>
            <person name="Kim D.-U."/>
        </authorList>
    </citation>
    <scope>NUCLEOTIDE SEQUENCE [LARGE SCALE GENOMIC DNA]</scope>
    <source>
        <strain evidence="2 3">KACC15460</strain>
    </source>
</reference>
<dbReference type="Proteomes" id="UP001548832">
    <property type="component" value="Unassembled WGS sequence"/>
</dbReference>
<dbReference type="InterPro" id="IPR042204">
    <property type="entry name" value="2Fe-2S-bd_N"/>
</dbReference>
<comment type="caution">
    <text evidence="2">The sequence shown here is derived from an EMBL/GenBank/DDBJ whole genome shotgun (WGS) entry which is preliminary data.</text>
</comment>
<name>A0ABV2DPU0_9HYPH</name>
<dbReference type="RefSeq" id="WP_354464327.1">
    <property type="nucleotide sequence ID" value="NZ_JBEWSZ010000007.1"/>
</dbReference>
<dbReference type="Gene3D" id="3.10.20.440">
    <property type="entry name" value="2Fe-2S iron-sulphur cluster binding domain, sarcosine oxidase, alpha subunit, N-terminal domain"/>
    <property type="match status" value="1"/>
</dbReference>
<organism evidence="2 3">
    <name type="scientific">Mesorhizobium shangrilense</name>
    <dbReference type="NCBI Taxonomy" id="460060"/>
    <lineage>
        <taxon>Bacteria</taxon>
        <taxon>Pseudomonadati</taxon>
        <taxon>Pseudomonadota</taxon>
        <taxon>Alphaproteobacteria</taxon>
        <taxon>Hyphomicrobiales</taxon>
        <taxon>Phyllobacteriaceae</taxon>
        <taxon>Mesorhizobium</taxon>
    </lineage>
</organism>
<dbReference type="EMBL" id="JBEWSZ010000007">
    <property type="protein sequence ID" value="MET2832100.1"/>
    <property type="molecule type" value="Genomic_DNA"/>
</dbReference>
<evidence type="ECO:0000256" key="1">
    <source>
        <dbReference type="ARBA" id="ARBA00023002"/>
    </source>
</evidence>
<evidence type="ECO:0000313" key="2">
    <source>
        <dbReference type="EMBL" id="MET2832100.1"/>
    </source>
</evidence>